<accession>A0ABQ2NHS9</accession>
<name>A0ABQ2NHS9_9FLAO</name>
<dbReference type="InterPro" id="IPR026444">
    <property type="entry name" value="Secre_tail"/>
</dbReference>
<evidence type="ECO:0000259" key="3">
    <source>
        <dbReference type="Pfam" id="PF18962"/>
    </source>
</evidence>
<organism evidence="4 5">
    <name type="scientific">Cloacibacterium rupense</name>
    <dbReference type="NCBI Taxonomy" id="517423"/>
    <lineage>
        <taxon>Bacteria</taxon>
        <taxon>Pseudomonadati</taxon>
        <taxon>Bacteroidota</taxon>
        <taxon>Flavobacteriia</taxon>
        <taxon>Flavobacteriales</taxon>
        <taxon>Weeksellaceae</taxon>
    </lineage>
</organism>
<reference evidence="5" key="1">
    <citation type="journal article" date="2019" name="Int. J. Syst. Evol. Microbiol.">
        <title>The Global Catalogue of Microorganisms (GCM) 10K type strain sequencing project: providing services to taxonomists for standard genome sequencing and annotation.</title>
        <authorList>
            <consortium name="The Broad Institute Genomics Platform"/>
            <consortium name="The Broad Institute Genome Sequencing Center for Infectious Disease"/>
            <person name="Wu L."/>
            <person name="Ma J."/>
        </authorList>
    </citation>
    <scope>NUCLEOTIDE SEQUENCE [LARGE SCALE GENOMIC DNA]</scope>
    <source>
        <strain evidence="5">CGMCC 1.7656</strain>
    </source>
</reference>
<sequence>MKKLLFFVLLSSMMNAQTITFKGCIPLFDDQDFIFNKTGTDATGRNIYTTTPIDPAQDCSGLGTCEFKFQWNNSTNKWEFLADSGNGDFVNPYLIYSNNSASTPNPPDLSLGTWQENTADTSGGCGGNLTAANATLTGEVQSSVLRTSDLEGLDFKAYPNPVKDELIFSGNLKINSINLFSYSGQKLSELKITNGKVNLSHLKKGFYILKLDTDKGEKTIKIIKD</sequence>
<keyword evidence="5" id="KW-1185">Reference proteome</keyword>
<evidence type="ECO:0000256" key="1">
    <source>
        <dbReference type="ARBA" id="ARBA00022729"/>
    </source>
</evidence>
<dbReference type="NCBIfam" id="TIGR04183">
    <property type="entry name" value="Por_Secre_tail"/>
    <property type="match status" value="1"/>
</dbReference>
<dbReference type="Proteomes" id="UP000620064">
    <property type="component" value="Unassembled WGS sequence"/>
</dbReference>
<proteinExistence type="predicted"/>
<evidence type="ECO:0000256" key="2">
    <source>
        <dbReference type="SAM" id="SignalP"/>
    </source>
</evidence>
<dbReference type="EMBL" id="BMLV01000002">
    <property type="protein sequence ID" value="GGP03152.1"/>
    <property type="molecule type" value="Genomic_DNA"/>
</dbReference>
<feature type="signal peptide" evidence="2">
    <location>
        <begin position="1"/>
        <end position="16"/>
    </location>
</feature>
<evidence type="ECO:0000313" key="5">
    <source>
        <dbReference type="Proteomes" id="UP000620064"/>
    </source>
</evidence>
<dbReference type="RefSeq" id="WP_188617023.1">
    <property type="nucleotide sequence ID" value="NZ_BMLV01000002.1"/>
</dbReference>
<dbReference type="Pfam" id="PF18962">
    <property type="entry name" value="Por_Secre_tail"/>
    <property type="match status" value="1"/>
</dbReference>
<evidence type="ECO:0000313" key="4">
    <source>
        <dbReference type="EMBL" id="GGP03152.1"/>
    </source>
</evidence>
<keyword evidence="1 2" id="KW-0732">Signal</keyword>
<comment type="caution">
    <text evidence="4">The sequence shown here is derived from an EMBL/GenBank/DDBJ whole genome shotgun (WGS) entry which is preliminary data.</text>
</comment>
<protein>
    <recommendedName>
        <fullName evidence="3">Secretion system C-terminal sorting domain-containing protein</fullName>
    </recommendedName>
</protein>
<feature type="domain" description="Secretion system C-terminal sorting" evidence="3">
    <location>
        <begin position="158"/>
        <end position="223"/>
    </location>
</feature>
<feature type="chain" id="PRO_5047124248" description="Secretion system C-terminal sorting domain-containing protein" evidence="2">
    <location>
        <begin position="17"/>
        <end position="225"/>
    </location>
</feature>
<gene>
    <name evidence="4" type="ORF">GCM10010992_10410</name>
</gene>